<feature type="region of interest" description="Disordered" evidence="1">
    <location>
        <begin position="116"/>
        <end position="251"/>
    </location>
</feature>
<feature type="compositionally biased region" description="Low complexity" evidence="1">
    <location>
        <begin position="366"/>
        <end position="386"/>
    </location>
</feature>
<dbReference type="EMBL" id="JBBWUH010000005">
    <property type="protein sequence ID" value="KAK8166736.1"/>
    <property type="molecule type" value="Genomic_DNA"/>
</dbReference>
<evidence type="ECO:0000256" key="2">
    <source>
        <dbReference type="SAM" id="SignalP"/>
    </source>
</evidence>
<comment type="caution">
    <text evidence="3">The sequence shown here is derived from an EMBL/GenBank/DDBJ whole genome shotgun (WGS) entry which is preliminary data.</text>
</comment>
<feature type="chain" id="PRO_5045870926" evidence="2">
    <location>
        <begin position="18"/>
        <end position="593"/>
    </location>
</feature>
<feature type="compositionally biased region" description="Low complexity" evidence="1">
    <location>
        <begin position="238"/>
        <end position="249"/>
    </location>
</feature>
<protein>
    <submittedName>
        <fullName evidence="3">Uncharacterized protein</fullName>
    </submittedName>
</protein>
<feature type="region of interest" description="Disordered" evidence="1">
    <location>
        <begin position="448"/>
        <end position="492"/>
    </location>
</feature>
<feature type="signal peptide" evidence="2">
    <location>
        <begin position="1"/>
        <end position="17"/>
    </location>
</feature>
<gene>
    <name evidence="3" type="ORF">IWX90DRAFT_221824</name>
</gene>
<organism evidence="3 4">
    <name type="scientific">Phyllosticta citrichinensis</name>
    <dbReference type="NCBI Taxonomy" id="1130410"/>
    <lineage>
        <taxon>Eukaryota</taxon>
        <taxon>Fungi</taxon>
        <taxon>Dikarya</taxon>
        <taxon>Ascomycota</taxon>
        <taxon>Pezizomycotina</taxon>
        <taxon>Dothideomycetes</taxon>
        <taxon>Dothideomycetes incertae sedis</taxon>
        <taxon>Botryosphaeriales</taxon>
        <taxon>Phyllostictaceae</taxon>
        <taxon>Phyllosticta</taxon>
    </lineage>
</organism>
<evidence type="ECO:0000313" key="4">
    <source>
        <dbReference type="Proteomes" id="UP001456524"/>
    </source>
</evidence>
<feature type="compositionally biased region" description="Polar residues" evidence="1">
    <location>
        <begin position="477"/>
        <end position="492"/>
    </location>
</feature>
<feature type="compositionally biased region" description="Basic residues" evidence="1">
    <location>
        <begin position="281"/>
        <end position="293"/>
    </location>
</feature>
<proteinExistence type="predicted"/>
<feature type="region of interest" description="Disordered" evidence="1">
    <location>
        <begin position="362"/>
        <end position="408"/>
    </location>
</feature>
<sequence>MAAFRSLSNGLCQCVLCHLCLLFRVSVFRDNTDTGLETVLAAFLDSLRPPGATKIDFNPAVSTSHMPSSPYLHPTACRLHFQFCQQRAATGSSTDQDPRRLARLFSEPLHLLRSQLDPRRIQPSTWDSNSLHPRTTMSPEQNTPGPRRRTRGLTNPSPFLRPYRRMPTPQVPPRPATSPAALPTGRLRGDRDSRRLRSGNPSPESITTTTTRPPGHTGIETGYCTYAEGKEEEPRGFTTPSPVSPPTDSIDCTQSDCIYECTPLEPPFSYFPTPPPPSNHCPRHHHRNRRLNSHTRSISDGAVPSDLPKLPSTSPLDWTPRPLPVRIARPPGHPPARDAIFAPPATPYPLALASVTVVASPWTGASSSSSSSPTSLRSNKSSGSGSPIDWSPFHASAPKNARGGEGEVGRLWGRSLPWGLRVPSGLTSPSRLTGGREGSGACGVLMPLRAAPPPPSLPSRILPRTQPRAAAGPVHPASSQPPGNEHQGSQGPSLLTQILNARVWVAATSRVFGPTDPRTVAARKEESARRVERANWVERIEASLGRTKGLRDWWSGRGHGRGGANSQDRKRVRFVEENGEGDEKTQVSDGKER</sequence>
<feature type="compositionally biased region" description="Polar residues" evidence="1">
    <location>
        <begin position="122"/>
        <end position="142"/>
    </location>
</feature>
<evidence type="ECO:0000256" key="1">
    <source>
        <dbReference type="SAM" id="MobiDB-lite"/>
    </source>
</evidence>
<reference evidence="3 4" key="1">
    <citation type="journal article" date="2022" name="G3 (Bethesda)">
        <title>Enemy or ally: a genomic approach to elucidate the lifestyle of Phyllosticta citrichinaensis.</title>
        <authorList>
            <person name="Buijs V.A."/>
            <person name="Groenewald J.Z."/>
            <person name="Haridas S."/>
            <person name="LaButti K.M."/>
            <person name="Lipzen A."/>
            <person name="Martin F.M."/>
            <person name="Barry K."/>
            <person name="Grigoriev I.V."/>
            <person name="Crous P.W."/>
            <person name="Seidl M.F."/>
        </authorList>
    </citation>
    <scope>NUCLEOTIDE SEQUENCE [LARGE SCALE GENOMIC DNA]</scope>
    <source>
        <strain evidence="3 4">CBS 129764</strain>
    </source>
</reference>
<feature type="region of interest" description="Disordered" evidence="1">
    <location>
        <begin position="550"/>
        <end position="593"/>
    </location>
</feature>
<keyword evidence="4" id="KW-1185">Reference proteome</keyword>
<dbReference type="Proteomes" id="UP001456524">
    <property type="component" value="Unassembled WGS sequence"/>
</dbReference>
<accession>A0ABR1XUA1</accession>
<keyword evidence="2" id="KW-0732">Signal</keyword>
<feature type="region of interest" description="Disordered" evidence="1">
    <location>
        <begin position="270"/>
        <end position="340"/>
    </location>
</feature>
<feature type="compositionally biased region" description="Basic and acidic residues" evidence="1">
    <location>
        <begin position="567"/>
        <end position="593"/>
    </location>
</feature>
<name>A0ABR1XUA1_9PEZI</name>
<evidence type="ECO:0000313" key="3">
    <source>
        <dbReference type="EMBL" id="KAK8166736.1"/>
    </source>
</evidence>